<dbReference type="AlphaFoldDB" id="A0A563W4U9"/>
<proteinExistence type="predicted"/>
<protein>
    <submittedName>
        <fullName evidence="1">Uncharacterized protein</fullName>
    </submittedName>
</protein>
<organism evidence="1 2">
    <name type="scientific">Hyella patelloides LEGE 07179</name>
    <dbReference type="NCBI Taxonomy" id="945734"/>
    <lineage>
        <taxon>Bacteria</taxon>
        <taxon>Bacillati</taxon>
        <taxon>Cyanobacteriota</taxon>
        <taxon>Cyanophyceae</taxon>
        <taxon>Pleurocapsales</taxon>
        <taxon>Hyellaceae</taxon>
        <taxon>Hyella</taxon>
    </lineage>
</organism>
<keyword evidence="2" id="KW-1185">Reference proteome</keyword>
<evidence type="ECO:0000313" key="2">
    <source>
        <dbReference type="Proteomes" id="UP000320055"/>
    </source>
</evidence>
<accession>A0A563W4U9</accession>
<dbReference type="EMBL" id="CAACVJ010000695">
    <property type="protein sequence ID" value="VEP18721.1"/>
    <property type="molecule type" value="Genomic_DNA"/>
</dbReference>
<gene>
    <name evidence="1" type="ORF">H1P_870024</name>
</gene>
<sequence length="46" mass="5558">MFSSTFIVISKRNHKLLSTTFHPSFFIPHPFTDVEQRKEINWNDYT</sequence>
<evidence type="ECO:0000313" key="1">
    <source>
        <dbReference type="EMBL" id="VEP18721.1"/>
    </source>
</evidence>
<dbReference type="Proteomes" id="UP000320055">
    <property type="component" value="Unassembled WGS sequence"/>
</dbReference>
<reference evidence="1 2" key="1">
    <citation type="submission" date="2019-01" db="EMBL/GenBank/DDBJ databases">
        <authorList>
            <person name="Brito A."/>
        </authorList>
    </citation>
    <scope>NUCLEOTIDE SEQUENCE [LARGE SCALE GENOMIC DNA]</scope>
    <source>
        <strain evidence="1">1</strain>
    </source>
</reference>
<name>A0A563W4U9_9CYAN</name>